<dbReference type="Proteomes" id="UP000239757">
    <property type="component" value="Unassembled WGS sequence"/>
</dbReference>
<organism evidence="1 2">
    <name type="scientific">Gossypium barbadense</name>
    <name type="common">Sea Island cotton</name>
    <name type="synonym">Hibiscus barbadensis</name>
    <dbReference type="NCBI Taxonomy" id="3634"/>
    <lineage>
        <taxon>Eukaryota</taxon>
        <taxon>Viridiplantae</taxon>
        <taxon>Streptophyta</taxon>
        <taxon>Embryophyta</taxon>
        <taxon>Tracheophyta</taxon>
        <taxon>Spermatophyta</taxon>
        <taxon>Magnoliopsida</taxon>
        <taxon>eudicotyledons</taxon>
        <taxon>Gunneridae</taxon>
        <taxon>Pentapetalae</taxon>
        <taxon>rosids</taxon>
        <taxon>malvids</taxon>
        <taxon>Malvales</taxon>
        <taxon>Malvaceae</taxon>
        <taxon>Malvoideae</taxon>
        <taxon>Gossypium</taxon>
    </lineage>
</organism>
<gene>
    <name evidence="1" type="ORF">GOBAR_AA15205</name>
</gene>
<dbReference type="AlphaFoldDB" id="A0A2P5XQ27"/>
<proteinExistence type="predicted"/>
<reference evidence="1 2" key="1">
    <citation type="submission" date="2015-01" db="EMBL/GenBank/DDBJ databases">
        <title>Genome of allotetraploid Gossypium barbadense reveals genomic plasticity and fiber elongation in cotton evolution.</title>
        <authorList>
            <person name="Chen X."/>
            <person name="Liu X."/>
            <person name="Zhao B."/>
            <person name="Zheng H."/>
            <person name="Hu Y."/>
            <person name="Lu G."/>
            <person name="Yang C."/>
            <person name="Chen J."/>
            <person name="Shan C."/>
            <person name="Zhang L."/>
            <person name="Zhou Y."/>
            <person name="Wang L."/>
            <person name="Guo W."/>
            <person name="Bai Y."/>
            <person name="Ruan J."/>
            <person name="Shangguan X."/>
            <person name="Mao Y."/>
            <person name="Jiang J."/>
            <person name="Zhu Y."/>
            <person name="Lei J."/>
            <person name="Kang H."/>
            <person name="Chen S."/>
            <person name="He X."/>
            <person name="Wang R."/>
            <person name="Wang Y."/>
            <person name="Chen J."/>
            <person name="Wang L."/>
            <person name="Yu S."/>
            <person name="Wang B."/>
            <person name="Wei J."/>
            <person name="Song S."/>
            <person name="Lu X."/>
            <person name="Gao Z."/>
            <person name="Gu W."/>
            <person name="Deng X."/>
            <person name="Ma D."/>
            <person name="Wang S."/>
            <person name="Liang W."/>
            <person name="Fang L."/>
            <person name="Cai C."/>
            <person name="Zhu X."/>
            <person name="Zhou B."/>
            <person name="Zhang Y."/>
            <person name="Chen Z."/>
            <person name="Xu S."/>
            <person name="Zhu R."/>
            <person name="Wang S."/>
            <person name="Zhang T."/>
            <person name="Zhao G."/>
        </authorList>
    </citation>
    <scope>NUCLEOTIDE SEQUENCE [LARGE SCALE GENOMIC DNA]</scope>
    <source>
        <strain evidence="2">cv. Xinhai21</strain>
        <tissue evidence="1">Leaf</tissue>
    </source>
</reference>
<dbReference type="EMBL" id="KZ664456">
    <property type="protein sequence ID" value="PPS05456.1"/>
    <property type="molecule type" value="Genomic_DNA"/>
</dbReference>
<evidence type="ECO:0000313" key="2">
    <source>
        <dbReference type="Proteomes" id="UP000239757"/>
    </source>
</evidence>
<name>A0A2P5XQ27_GOSBA</name>
<protein>
    <submittedName>
        <fullName evidence="1">Uncharacterized protein</fullName>
    </submittedName>
</protein>
<accession>A0A2P5XQ27</accession>
<sequence>MANQQINTKSHAFPVTIYEDITGRWPCVSVDFYSLPVLCAAAHTLLPETGVRTRSGIATPLCASVSVPAAQSPHTFGDMAKLRIVIYESAHTQCRPVVYRCNIDLVYPFTTRSGTRKRRHSVSNKNKCVQLFWRQPVYQRRIDFQTSGRTPRAPHNIVPCYVPLRRCTVTPENLYRTNNRAHLVVPDSRSLFEGTRAMGRHYFEDLSLDVAEKVCRRSSVRQQGYRAREQVRDTCTAPGSQQDFGL</sequence>
<evidence type="ECO:0000313" key="1">
    <source>
        <dbReference type="EMBL" id="PPS05456.1"/>
    </source>
</evidence>